<evidence type="ECO:0000259" key="4">
    <source>
        <dbReference type="PROSITE" id="PS01124"/>
    </source>
</evidence>
<dbReference type="GO" id="GO:0043565">
    <property type="term" value="F:sequence-specific DNA binding"/>
    <property type="evidence" value="ECO:0007669"/>
    <property type="project" value="InterPro"/>
</dbReference>
<dbReference type="PANTHER" id="PTHR43436:SF2">
    <property type="entry name" value="ARAC_XYLS FAMILY TRANSCRIPTIONAL REGULATOR"/>
    <property type="match status" value="1"/>
</dbReference>
<dbReference type="EMBL" id="CADIJR010000103">
    <property type="protein sequence ID" value="CAB3709274.1"/>
    <property type="molecule type" value="Genomic_DNA"/>
</dbReference>
<evidence type="ECO:0000256" key="3">
    <source>
        <dbReference type="SAM" id="MobiDB-lite"/>
    </source>
</evidence>
<feature type="domain" description="HTH araC/xylS-type" evidence="4">
    <location>
        <begin position="237"/>
        <end position="335"/>
    </location>
</feature>
<dbReference type="InterPro" id="IPR009594">
    <property type="entry name" value="Tscrpt_reg_HTH_AraC_N"/>
</dbReference>
<evidence type="ECO:0000313" key="6">
    <source>
        <dbReference type="Proteomes" id="UP000507979"/>
    </source>
</evidence>
<organism evidence="5 6">
    <name type="scientific">Achromobacter insuavis</name>
    <dbReference type="NCBI Taxonomy" id="1287735"/>
    <lineage>
        <taxon>Bacteria</taxon>
        <taxon>Pseudomonadati</taxon>
        <taxon>Pseudomonadota</taxon>
        <taxon>Betaproteobacteria</taxon>
        <taxon>Burkholderiales</taxon>
        <taxon>Alcaligenaceae</taxon>
        <taxon>Achromobacter</taxon>
    </lineage>
</organism>
<dbReference type="PANTHER" id="PTHR43436">
    <property type="entry name" value="ARAC-FAMILY TRANSCRIPTIONAL REGULATOR"/>
    <property type="match status" value="1"/>
</dbReference>
<dbReference type="GO" id="GO:0003700">
    <property type="term" value="F:DNA-binding transcription factor activity"/>
    <property type="evidence" value="ECO:0007669"/>
    <property type="project" value="InterPro"/>
</dbReference>
<feature type="region of interest" description="Disordered" evidence="3">
    <location>
        <begin position="19"/>
        <end position="47"/>
    </location>
</feature>
<gene>
    <name evidence="5" type="ORF">LMG26845_05676</name>
</gene>
<protein>
    <recommendedName>
        <fullName evidence="4">HTH araC/xylS-type domain-containing protein</fullName>
    </recommendedName>
</protein>
<dbReference type="AlphaFoldDB" id="A0A6J5BKS4"/>
<evidence type="ECO:0000256" key="2">
    <source>
        <dbReference type="ARBA" id="ARBA00023163"/>
    </source>
</evidence>
<sequence>MALSLCSLPKNIEMAISRQTKKSAVPAPPPVSGDPLACAGPQADDPQARVRRRTVALLQALAPDEGYNLTALPDVRLLRSNRPLKSVPVLYDPGIVIVCQGRKRGYFGGDTYLYDARHCLVVSVPVPFTMETDASEQEPLLAVYMHLDFKLAADLMLQIDQLGGVAAAEPKGMLSSPMSPRLSESVLRFLEAMSRPMEARILGPSLVREIYFQILTGDQGPSMRAALSMQGHFGKVTRALRRIHAAYPQDLDVEQLAREAGMSVPAFHVHFKAVTQTSPMQYLKSTRLHQARLLMVRNGLTAAAASAAVGYDSPSQFSREFKRVFGRSPVEEVKRMKAEFAVPPAFAASSYVSSH</sequence>
<keyword evidence="6" id="KW-1185">Reference proteome</keyword>
<dbReference type="SMART" id="SM00342">
    <property type="entry name" value="HTH_ARAC"/>
    <property type="match status" value="1"/>
</dbReference>
<accession>A0A6J5BKS4</accession>
<dbReference type="Gene3D" id="1.10.10.60">
    <property type="entry name" value="Homeodomain-like"/>
    <property type="match status" value="1"/>
</dbReference>
<evidence type="ECO:0000313" key="5">
    <source>
        <dbReference type="EMBL" id="CAB3709274.1"/>
    </source>
</evidence>
<keyword evidence="1" id="KW-0805">Transcription regulation</keyword>
<dbReference type="PROSITE" id="PS01124">
    <property type="entry name" value="HTH_ARAC_FAMILY_2"/>
    <property type="match status" value="1"/>
</dbReference>
<keyword evidence="2" id="KW-0804">Transcription</keyword>
<name>A0A6J5BKS4_9BURK</name>
<dbReference type="InterPro" id="IPR018060">
    <property type="entry name" value="HTH_AraC"/>
</dbReference>
<dbReference type="Proteomes" id="UP000507979">
    <property type="component" value="Unassembled WGS sequence"/>
</dbReference>
<evidence type="ECO:0000256" key="1">
    <source>
        <dbReference type="ARBA" id="ARBA00023015"/>
    </source>
</evidence>
<dbReference type="InterPro" id="IPR009057">
    <property type="entry name" value="Homeodomain-like_sf"/>
</dbReference>
<dbReference type="SUPFAM" id="SSF46689">
    <property type="entry name" value="Homeodomain-like"/>
    <property type="match status" value="2"/>
</dbReference>
<reference evidence="5 6" key="1">
    <citation type="submission" date="2020-04" db="EMBL/GenBank/DDBJ databases">
        <authorList>
            <person name="De Canck E."/>
        </authorList>
    </citation>
    <scope>NUCLEOTIDE SEQUENCE [LARGE SCALE GENOMIC DNA]</scope>
    <source>
        <strain evidence="5 6">LMG 26845</strain>
    </source>
</reference>
<dbReference type="Pfam" id="PF06719">
    <property type="entry name" value="AraC_N"/>
    <property type="match status" value="1"/>
</dbReference>
<dbReference type="Pfam" id="PF12833">
    <property type="entry name" value="HTH_18"/>
    <property type="match status" value="1"/>
</dbReference>
<proteinExistence type="predicted"/>